<dbReference type="AlphaFoldDB" id="A0A2P6QGV2"/>
<feature type="region of interest" description="Disordered" evidence="1">
    <location>
        <begin position="27"/>
        <end position="52"/>
    </location>
</feature>
<keyword evidence="3" id="KW-1185">Reference proteome</keyword>
<dbReference type="Gramene" id="PRQ33404">
    <property type="protein sequence ID" value="PRQ33404"/>
    <property type="gene ID" value="RchiOBHm_Chr5g0057251"/>
</dbReference>
<gene>
    <name evidence="2" type="ORF">RchiOBHm_Chr5g0057251</name>
</gene>
<proteinExistence type="predicted"/>
<sequence>MGQELEEQAAPSVILRWQDLGELPENELIVKAPEDNTPPRGKGKGNKGKVKA</sequence>
<accession>A0A2P6QGV2</accession>
<evidence type="ECO:0000313" key="2">
    <source>
        <dbReference type="EMBL" id="PRQ33404.1"/>
    </source>
</evidence>
<evidence type="ECO:0000256" key="1">
    <source>
        <dbReference type="SAM" id="MobiDB-lite"/>
    </source>
</evidence>
<reference evidence="2 3" key="1">
    <citation type="journal article" date="2018" name="Nat. Genet.">
        <title>The Rosa genome provides new insights in the design of modern roses.</title>
        <authorList>
            <person name="Bendahmane M."/>
        </authorList>
    </citation>
    <scope>NUCLEOTIDE SEQUENCE [LARGE SCALE GENOMIC DNA]</scope>
    <source>
        <strain evidence="3">cv. Old Blush</strain>
    </source>
</reference>
<name>A0A2P6QGV2_ROSCH</name>
<dbReference type="Proteomes" id="UP000238479">
    <property type="component" value="Chromosome 5"/>
</dbReference>
<comment type="caution">
    <text evidence="2">The sequence shown here is derived from an EMBL/GenBank/DDBJ whole genome shotgun (WGS) entry which is preliminary data.</text>
</comment>
<dbReference type="EMBL" id="PDCK01000043">
    <property type="protein sequence ID" value="PRQ33404.1"/>
    <property type="molecule type" value="Genomic_DNA"/>
</dbReference>
<organism evidence="2 3">
    <name type="scientific">Rosa chinensis</name>
    <name type="common">China rose</name>
    <dbReference type="NCBI Taxonomy" id="74649"/>
    <lineage>
        <taxon>Eukaryota</taxon>
        <taxon>Viridiplantae</taxon>
        <taxon>Streptophyta</taxon>
        <taxon>Embryophyta</taxon>
        <taxon>Tracheophyta</taxon>
        <taxon>Spermatophyta</taxon>
        <taxon>Magnoliopsida</taxon>
        <taxon>eudicotyledons</taxon>
        <taxon>Gunneridae</taxon>
        <taxon>Pentapetalae</taxon>
        <taxon>rosids</taxon>
        <taxon>fabids</taxon>
        <taxon>Rosales</taxon>
        <taxon>Rosaceae</taxon>
        <taxon>Rosoideae</taxon>
        <taxon>Rosoideae incertae sedis</taxon>
        <taxon>Rosa</taxon>
    </lineage>
</organism>
<feature type="compositionally biased region" description="Basic residues" evidence="1">
    <location>
        <begin position="41"/>
        <end position="52"/>
    </location>
</feature>
<evidence type="ECO:0000313" key="3">
    <source>
        <dbReference type="Proteomes" id="UP000238479"/>
    </source>
</evidence>
<protein>
    <submittedName>
        <fullName evidence="2">Uncharacterized protein</fullName>
    </submittedName>
</protein>